<dbReference type="EMBL" id="LCFB01000040">
    <property type="protein sequence ID" value="KKS83407.1"/>
    <property type="molecule type" value="Genomic_DNA"/>
</dbReference>
<gene>
    <name evidence="1" type="ORF">UV59_C0040G0004</name>
</gene>
<proteinExistence type="predicted"/>
<reference evidence="1 2" key="1">
    <citation type="journal article" date="2015" name="Nature">
        <title>rRNA introns, odd ribosomes, and small enigmatic genomes across a large radiation of phyla.</title>
        <authorList>
            <person name="Brown C.T."/>
            <person name="Hug L.A."/>
            <person name="Thomas B.C."/>
            <person name="Sharon I."/>
            <person name="Castelle C.J."/>
            <person name="Singh A."/>
            <person name="Wilkins M.J."/>
            <person name="Williams K.H."/>
            <person name="Banfield J.F."/>
        </authorList>
    </citation>
    <scope>NUCLEOTIDE SEQUENCE [LARGE SCALE GENOMIC DNA]</scope>
</reference>
<organism evidence="1 2">
    <name type="scientific">Candidatus Gottesmanbacteria bacterium GW2011_GWA1_43_11</name>
    <dbReference type="NCBI Taxonomy" id="1618436"/>
    <lineage>
        <taxon>Bacteria</taxon>
        <taxon>Candidatus Gottesmaniibacteriota</taxon>
    </lineage>
</organism>
<comment type="caution">
    <text evidence="1">The sequence shown here is derived from an EMBL/GenBank/DDBJ whole genome shotgun (WGS) entry which is preliminary data.</text>
</comment>
<sequence>MPPEPQDKERKTPQVVEIEATDGLVEGQNFYDQEPFSTVIAQTAAETQTDPVRLRKILSTFCLRYFKDPADIPSDNKVTDILTSPKYNPGFEQSYSASFEPGQKEKYQKAVASIGRLLAPYPSWYAYVRTMERAYYNRDGSYKENAPRFFSPKTYPKWLEAESRVRTGSVTFGIKEVFPQDFATESPAISPKPAGPTGKKPLHRVYRIQRQMK</sequence>
<dbReference type="AlphaFoldDB" id="A0A0G1CCX9"/>
<evidence type="ECO:0000313" key="2">
    <source>
        <dbReference type="Proteomes" id="UP000034543"/>
    </source>
</evidence>
<dbReference type="Proteomes" id="UP000034543">
    <property type="component" value="Unassembled WGS sequence"/>
</dbReference>
<accession>A0A0G1CCX9</accession>
<evidence type="ECO:0000313" key="1">
    <source>
        <dbReference type="EMBL" id="KKS83407.1"/>
    </source>
</evidence>
<dbReference type="STRING" id="1618436.UV59_C0040G0004"/>
<name>A0A0G1CCX9_9BACT</name>
<protein>
    <submittedName>
        <fullName evidence="1">Uncharacterized protein</fullName>
    </submittedName>
</protein>